<proteinExistence type="predicted"/>
<reference evidence="1" key="1">
    <citation type="journal article" date="2014" name="Front. Microbiol.">
        <title>High frequency of phylogenetically diverse reductive dehalogenase-homologous genes in deep subseafloor sedimentary metagenomes.</title>
        <authorList>
            <person name="Kawai M."/>
            <person name="Futagami T."/>
            <person name="Toyoda A."/>
            <person name="Takaki Y."/>
            <person name="Nishi S."/>
            <person name="Hori S."/>
            <person name="Arai W."/>
            <person name="Tsubouchi T."/>
            <person name="Morono Y."/>
            <person name="Uchiyama I."/>
            <person name="Ito T."/>
            <person name="Fujiyama A."/>
            <person name="Inagaki F."/>
            <person name="Takami H."/>
        </authorList>
    </citation>
    <scope>NUCLEOTIDE SEQUENCE</scope>
    <source>
        <strain evidence="1">Expedition CK06-06</strain>
    </source>
</reference>
<evidence type="ECO:0000313" key="1">
    <source>
        <dbReference type="EMBL" id="GAI54935.1"/>
    </source>
</evidence>
<gene>
    <name evidence="1" type="ORF">S06H3_61724</name>
</gene>
<feature type="non-terminal residue" evidence="1">
    <location>
        <position position="59"/>
    </location>
</feature>
<protein>
    <submittedName>
        <fullName evidence="1">Uncharacterized protein</fullName>
    </submittedName>
</protein>
<dbReference type="AlphaFoldDB" id="X1QVL5"/>
<organism evidence="1">
    <name type="scientific">marine sediment metagenome</name>
    <dbReference type="NCBI Taxonomy" id="412755"/>
    <lineage>
        <taxon>unclassified sequences</taxon>
        <taxon>metagenomes</taxon>
        <taxon>ecological metagenomes</taxon>
    </lineage>
</organism>
<accession>X1QVL5</accession>
<sequence>MGFTKVYLTSPLGRNRLTAEAYKSSLDRYWGPDWRSWPSMKTYGYAEKYVEPLKNNNKT</sequence>
<comment type="caution">
    <text evidence="1">The sequence shown here is derived from an EMBL/GenBank/DDBJ whole genome shotgun (WGS) entry which is preliminary data.</text>
</comment>
<name>X1QVL5_9ZZZZ</name>
<dbReference type="EMBL" id="BARV01040534">
    <property type="protein sequence ID" value="GAI54935.1"/>
    <property type="molecule type" value="Genomic_DNA"/>
</dbReference>